<name>A0A9D4V1Z0_ADICA</name>
<dbReference type="PANTHER" id="PTHR21530:SF0">
    <property type="entry name" value="TRAB FAMILY PROTEIN"/>
    <property type="match status" value="1"/>
</dbReference>
<dbReference type="Proteomes" id="UP000886520">
    <property type="component" value="Chromosome 7"/>
</dbReference>
<gene>
    <name evidence="1" type="ORF">GOP47_0007784</name>
</gene>
<evidence type="ECO:0000313" key="2">
    <source>
        <dbReference type="Proteomes" id="UP000886520"/>
    </source>
</evidence>
<dbReference type="AlphaFoldDB" id="A0A9D4V1Z0"/>
<sequence>MGCLVTACLPSSNSAHLLMRQERDVSKRLLADRFPQLVSLVDDGTLLVLERSPCYQERRNNGFQEPMLLFLVGTSHFSTVSALHVHNVVTAVRPQSVVVELCRSRAGLMNEIPDLNDATRPPSNLLSMSGKSFFAALGRSLGMGGQSAMTLRFLLALASEKLSSVAGVASGEEFRAAYKAAAEVDAQVVLGDRPIEITLRRAWEALDWVSRWKLTAFLLKGISSSKLDLSEERLQVLRSDDALSFVFSYLSEEFPALLQPLIHERDRVWLSP</sequence>
<organism evidence="1 2">
    <name type="scientific">Adiantum capillus-veneris</name>
    <name type="common">Maidenhair fern</name>
    <dbReference type="NCBI Taxonomy" id="13818"/>
    <lineage>
        <taxon>Eukaryota</taxon>
        <taxon>Viridiplantae</taxon>
        <taxon>Streptophyta</taxon>
        <taxon>Embryophyta</taxon>
        <taxon>Tracheophyta</taxon>
        <taxon>Polypodiopsida</taxon>
        <taxon>Polypodiidae</taxon>
        <taxon>Polypodiales</taxon>
        <taxon>Pteridineae</taxon>
        <taxon>Pteridaceae</taxon>
        <taxon>Vittarioideae</taxon>
        <taxon>Adiantum</taxon>
    </lineage>
</organism>
<dbReference type="OrthoDB" id="48306at2759"/>
<dbReference type="PANTHER" id="PTHR21530">
    <property type="entry name" value="PHEROMONE SHUTDOWN PROTEIN"/>
    <property type="match status" value="1"/>
</dbReference>
<comment type="caution">
    <text evidence="1">The sequence shown here is derived from an EMBL/GenBank/DDBJ whole genome shotgun (WGS) entry which is preliminary data.</text>
</comment>
<reference evidence="1" key="1">
    <citation type="submission" date="2021-01" db="EMBL/GenBank/DDBJ databases">
        <title>Adiantum capillus-veneris genome.</title>
        <authorList>
            <person name="Fang Y."/>
            <person name="Liao Q."/>
        </authorList>
    </citation>
    <scope>NUCLEOTIDE SEQUENCE</scope>
    <source>
        <strain evidence="1">H3</strain>
        <tissue evidence="1">Leaf</tissue>
    </source>
</reference>
<accession>A0A9D4V1Z0</accession>
<evidence type="ECO:0000313" key="1">
    <source>
        <dbReference type="EMBL" id="KAI5077960.1"/>
    </source>
</evidence>
<protein>
    <submittedName>
        <fullName evidence="1">Uncharacterized protein</fullName>
    </submittedName>
</protein>
<dbReference type="InterPro" id="IPR046345">
    <property type="entry name" value="TraB_PrgY-like"/>
</dbReference>
<keyword evidence="2" id="KW-1185">Reference proteome</keyword>
<dbReference type="InterPro" id="IPR002816">
    <property type="entry name" value="TraB/PrgY/GumN_fam"/>
</dbReference>
<dbReference type="Pfam" id="PF01963">
    <property type="entry name" value="TraB_PrgY_gumN"/>
    <property type="match status" value="1"/>
</dbReference>
<dbReference type="CDD" id="cd14726">
    <property type="entry name" value="TraB_PrgY-like"/>
    <property type="match status" value="1"/>
</dbReference>
<dbReference type="EMBL" id="JABFUD020000007">
    <property type="protein sequence ID" value="KAI5077960.1"/>
    <property type="molecule type" value="Genomic_DNA"/>
</dbReference>
<proteinExistence type="predicted"/>